<evidence type="ECO:0000313" key="3">
    <source>
        <dbReference type="Proteomes" id="UP000305267"/>
    </source>
</evidence>
<dbReference type="RefSeq" id="WP_139039638.1">
    <property type="nucleotide sequence ID" value="NZ_VDDA01000026.1"/>
</dbReference>
<dbReference type="OrthoDB" id="9795329at2"/>
<evidence type="ECO:0000259" key="1">
    <source>
        <dbReference type="PROSITE" id="PS50404"/>
    </source>
</evidence>
<dbReference type="Proteomes" id="UP000305267">
    <property type="component" value="Unassembled WGS sequence"/>
</dbReference>
<sequence>MKLHWSPRSPYVRKVLIAAHEMGLGSRLDCVRTTVSPFAPAEDLWDDNPLNKLPTLVLDDGTAIYDNRVICEHLDTLHDGPRLFPQGGRERLIALRNQALGDGLLDVLMMRLIERLRPEERRSPEIVVSNERKTAAALDRLESDVALLTTRPYDIGHVAIGTALGYVDFRFADDGWRDRRPKLAAWHAGFDARPAVCACPVRDDS</sequence>
<dbReference type="CDD" id="cd03205">
    <property type="entry name" value="GST_C_6"/>
    <property type="match status" value="1"/>
</dbReference>
<proteinExistence type="predicted"/>
<dbReference type="CDD" id="cd03049">
    <property type="entry name" value="GST_N_3"/>
    <property type="match status" value="1"/>
</dbReference>
<reference evidence="2 3" key="1">
    <citation type="submission" date="2019-06" db="EMBL/GenBank/DDBJ databases">
        <title>Genome of Methylobacterium sp. 17Sr1-39.</title>
        <authorList>
            <person name="Seo T."/>
        </authorList>
    </citation>
    <scope>NUCLEOTIDE SEQUENCE [LARGE SCALE GENOMIC DNA]</scope>
    <source>
        <strain evidence="2 3">17Sr1-39</strain>
    </source>
</reference>
<name>A0A5C4LAG6_9HYPH</name>
<dbReference type="EMBL" id="VDDA01000026">
    <property type="protein sequence ID" value="TNC08173.1"/>
    <property type="molecule type" value="Genomic_DNA"/>
</dbReference>
<dbReference type="Pfam" id="PF13409">
    <property type="entry name" value="GST_N_2"/>
    <property type="match status" value="1"/>
</dbReference>
<keyword evidence="3" id="KW-1185">Reference proteome</keyword>
<organism evidence="2 3">
    <name type="scientific">Methylobacterium terricola</name>
    <dbReference type="NCBI Taxonomy" id="2583531"/>
    <lineage>
        <taxon>Bacteria</taxon>
        <taxon>Pseudomonadati</taxon>
        <taxon>Pseudomonadota</taxon>
        <taxon>Alphaproteobacteria</taxon>
        <taxon>Hyphomicrobiales</taxon>
        <taxon>Methylobacteriaceae</taxon>
        <taxon>Methylobacterium</taxon>
    </lineage>
</organism>
<dbReference type="InterPro" id="IPR036249">
    <property type="entry name" value="Thioredoxin-like_sf"/>
</dbReference>
<comment type="caution">
    <text evidence="2">The sequence shown here is derived from an EMBL/GenBank/DDBJ whole genome shotgun (WGS) entry which is preliminary data.</text>
</comment>
<dbReference type="Gene3D" id="3.40.30.10">
    <property type="entry name" value="Glutaredoxin"/>
    <property type="match status" value="1"/>
</dbReference>
<dbReference type="PROSITE" id="PS50404">
    <property type="entry name" value="GST_NTER"/>
    <property type="match status" value="1"/>
</dbReference>
<dbReference type="InterPro" id="IPR036282">
    <property type="entry name" value="Glutathione-S-Trfase_C_sf"/>
</dbReference>
<dbReference type="SUPFAM" id="SSF52833">
    <property type="entry name" value="Thioredoxin-like"/>
    <property type="match status" value="1"/>
</dbReference>
<dbReference type="AlphaFoldDB" id="A0A5C4LAG6"/>
<dbReference type="SUPFAM" id="SSF47616">
    <property type="entry name" value="GST C-terminal domain-like"/>
    <property type="match status" value="1"/>
</dbReference>
<keyword evidence="2" id="KW-0808">Transferase</keyword>
<dbReference type="InterPro" id="IPR004045">
    <property type="entry name" value="Glutathione_S-Trfase_N"/>
</dbReference>
<dbReference type="GO" id="GO:0016740">
    <property type="term" value="F:transferase activity"/>
    <property type="evidence" value="ECO:0007669"/>
    <property type="project" value="UniProtKB-KW"/>
</dbReference>
<accession>A0A5C4LAG6</accession>
<gene>
    <name evidence="2" type="ORF">FF100_30125</name>
</gene>
<evidence type="ECO:0000313" key="2">
    <source>
        <dbReference type="EMBL" id="TNC08173.1"/>
    </source>
</evidence>
<protein>
    <submittedName>
        <fullName evidence="2">Glutathione S-transferase</fullName>
    </submittedName>
</protein>
<dbReference type="Gene3D" id="1.20.1050.10">
    <property type="match status" value="1"/>
</dbReference>
<feature type="domain" description="GST N-terminal" evidence="1">
    <location>
        <begin position="1"/>
        <end position="82"/>
    </location>
</feature>